<reference evidence="2" key="1">
    <citation type="submission" date="2021-06" db="EMBL/GenBank/DDBJ databases">
        <title>Comparative genomics, transcriptomics and evolutionary studies reveal genomic signatures of adaptation to plant cell wall in hemibiotrophic fungi.</title>
        <authorList>
            <consortium name="DOE Joint Genome Institute"/>
            <person name="Baroncelli R."/>
            <person name="Diaz J.F."/>
            <person name="Benocci T."/>
            <person name="Peng M."/>
            <person name="Battaglia E."/>
            <person name="Haridas S."/>
            <person name="Andreopoulos W."/>
            <person name="Labutti K."/>
            <person name="Pangilinan J."/>
            <person name="Floch G.L."/>
            <person name="Makela M.R."/>
            <person name="Henrissat B."/>
            <person name="Grigoriev I.V."/>
            <person name="Crouch J.A."/>
            <person name="De Vries R.P."/>
            <person name="Sukno S.A."/>
            <person name="Thon M.R."/>
        </authorList>
    </citation>
    <scope>NUCLEOTIDE SEQUENCE</scope>
    <source>
        <strain evidence="2">MAFF235873</strain>
    </source>
</reference>
<evidence type="ECO:0000313" key="3">
    <source>
        <dbReference type="Proteomes" id="UP001232148"/>
    </source>
</evidence>
<proteinExistence type="predicted"/>
<dbReference type="EMBL" id="MU843232">
    <property type="protein sequence ID" value="KAK2020494.1"/>
    <property type="molecule type" value="Genomic_DNA"/>
</dbReference>
<name>A0AAD9H2V2_9PEZI</name>
<dbReference type="Proteomes" id="UP001232148">
    <property type="component" value="Unassembled WGS sequence"/>
</dbReference>
<feature type="region of interest" description="Disordered" evidence="1">
    <location>
        <begin position="1"/>
        <end position="42"/>
    </location>
</feature>
<sequence length="188" mass="20436">MVQSTIRPSFTGIRSPRRDKGGRGADLDVGGGDPRAGAPPRGMRTYAAPTLTERVAYIVCTAEIFLSSFWDGSNRQRCRCAAGATVYLEQSVRTMMPLCGTIPRAKAKPPKSVRRWVGTERRAPCPQKKRHGLGDQLMVSWHDGMDRLGREDPMQVSSSRHVSSLGLACSARTCSPSCTGVSRSLRGT</sequence>
<organism evidence="2 3">
    <name type="scientific">Colletotrichum zoysiae</name>
    <dbReference type="NCBI Taxonomy" id="1216348"/>
    <lineage>
        <taxon>Eukaryota</taxon>
        <taxon>Fungi</taxon>
        <taxon>Dikarya</taxon>
        <taxon>Ascomycota</taxon>
        <taxon>Pezizomycotina</taxon>
        <taxon>Sordariomycetes</taxon>
        <taxon>Hypocreomycetidae</taxon>
        <taxon>Glomerellales</taxon>
        <taxon>Glomerellaceae</taxon>
        <taxon>Colletotrichum</taxon>
        <taxon>Colletotrichum graminicola species complex</taxon>
    </lineage>
</organism>
<protein>
    <submittedName>
        <fullName evidence="2">Uncharacterized protein</fullName>
    </submittedName>
</protein>
<comment type="caution">
    <text evidence="2">The sequence shown here is derived from an EMBL/GenBank/DDBJ whole genome shotgun (WGS) entry which is preliminary data.</text>
</comment>
<accession>A0AAD9H2V2</accession>
<evidence type="ECO:0000256" key="1">
    <source>
        <dbReference type="SAM" id="MobiDB-lite"/>
    </source>
</evidence>
<dbReference type="AlphaFoldDB" id="A0AAD9H2V2"/>
<keyword evidence="3" id="KW-1185">Reference proteome</keyword>
<feature type="compositionally biased region" description="Basic and acidic residues" evidence="1">
    <location>
        <begin position="16"/>
        <end position="26"/>
    </location>
</feature>
<gene>
    <name evidence="2" type="ORF">LX32DRAFT_318955</name>
</gene>
<evidence type="ECO:0000313" key="2">
    <source>
        <dbReference type="EMBL" id="KAK2020494.1"/>
    </source>
</evidence>